<protein>
    <submittedName>
        <fullName evidence="1">Uncharacterized protein</fullName>
    </submittedName>
</protein>
<sequence>MFRISSSTVDELATTFTTLTGCRVSPFMALAALLWAHVNRARSPLLAPSAIASSTMVTVVDLRTRLGPPFTDLGYIGNCVLSAKPTCQVSKDSPAHPLTADVIAPLAAKVSHSIRSFTRPVIESRLATIVSSTTSPPMTDCEGLTFANGLDIYITDWRRIGINNEWDIPGTSSSKPAVVRRACWKGEGGIVVLPRRAEGDEDWEVMISLEDGELKAFAEEIRGGGWLVGEMEKEVEGLGRAKL</sequence>
<accession>A0A6A7A2L0</accession>
<dbReference type="OrthoDB" id="1862401at2759"/>
<dbReference type="AlphaFoldDB" id="A0A6A7A2L0"/>
<proteinExistence type="predicted"/>
<reference evidence="1" key="1">
    <citation type="journal article" date="2020" name="Stud. Mycol.">
        <title>101 Dothideomycetes genomes: a test case for predicting lifestyles and emergence of pathogens.</title>
        <authorList>
            <person name="Haridas S."/>
            <person name="Albert R."/>
            <person name="Binder M."/>
            <person name="Bloem J."/>
            <person name="Labutti K."/>
            <person name="Salamov A."/>
            <person name="Andreopoulos B."/>
            <person name="Baker S."/>
            <person name="Barry K."/>
            <person name="Bills G."/>
            <person name="Bluhm B."/>
            <person name="Cannon C."/>
            <person name="Castanera R."/>
            <person name="Culley D."/>
            <person name="Daum C."/>
            <person name="Ezra D."/>
            <person name="Gonzalez J."/>
            <person name="Henrissat B."/>
            <person name="Kuo A."/>
            <person name="Liang C."/>
            <person name="Lipzen A."/>
            <person name="Lutzoni F."/>
            <person name="Magnuson J."/>
            <person name="Mondo S."/>
            <person name="Nolan M."/>
            <person name="Ohm R."/>
            <person name="Pangilinan J."/>
            <person name="Park H.-J."/>
            <person name="Ramirez L."/>
            <person name="Alfaro M."/>
            <person name="Sun H."/>
            <person name="Tritt A."/>
            <person name="Yoshinaga Y."/>
            <person name="Zwiers L.-H."/>
            <person name="Turgeon B."/>
            <person name="Goodwin S."/>
            <person name="Spatafora J."/>
            <person name="Crous P."/>
            <person name="Grigoriev I."/>
        </authorList>
    </citation>
    <scope>NUCLEOTIDE SEQUENCE</scope>
    <source>
        <strain evidence="1">CBS 113818</strain>
    </source>
</reference>
<evidence type="ECO:0000313" key="1">
    <source>
        <dbReference type="EMBL" id="KAF2827078.1"/>
    </source>
</evidence>
<dbReference type="EMBL" id="MU006225">
    <property type="protein sequence ID" value="KAF2827078.1"/>
    <property type="molecule type" value="Genomic_DNA"/>
</dbReference>
<dbReference type="InterPro" id="IPR023213">
    <property type="entry name" value="CAT-like_dom_sf"/>
</dbReference>
<name>A0A6A7A2L0_9PLEO</name>
<dbReference type="Gene3D" id="3.30.559.10">
    <property type="entry name" value="Chloramphenicol acetyltransferase-like domain"/>
    <property type="match status" value="1"/>
</dbReference>
<gene>
    <name evidence="1" type="ORF">CC86DRAFT_291286</name>
</gene>
<dbReference type="Pfam" id="PF02458">
    <property type="entry name" value="Transferase"/>
    <property type="match status" value="1"/>
</dbReference>
<dbReference type="PROSITE" id="PS51257">
    <property type="entry name" value="PROKAR_LIPOPROTEIN"/>
    <property type="match status" value="1"/>
</dbReference>
<organism evidence="1 2">
    <name type="scientific">Ophiobolus disseminans</name>
    <dbReference type="NCBI Taxonomy" id="1469910"/>
    <lineage>
        <taxon>Eukaryota</taxon>
        <taxon>Fungi</taxon>
        <taxon>Dikarya</taxon>
        <taxon>Ascomycota</taxon>
        <taxon>Pezizomycotina</taxon>
        <taxon>Dothideomycetes</taxon>
        <taxon>Pleosporomycetidae</taxon>
        <taxon>Pleosporales</taxon>
        <taxon>Pleosporineae</taxon>
        <taxon>Phaeosphaeriaceae</taxon>
        <taxon>Ophiobolus</taxon>
    </lineage>
</organism>
<evidence type="ECO:0000313" key="2">
    <source>
        <dbReference type="Proteomes" id="UP000799424"/>
    </source>
</evidence>
<keyword evidence="2" id="KW-1185">Reference proteome</keyword>
<dbReference type="Proteomes" id="UP000799424">
    <property type="component" value="Unassembled WGS sequence"/>
</dbReference>